<dbReference type="Proteomes" id="UP000733379">
    <property type="component" value="Unassembled WGS sequence"/>
</dbReference>
<keyword evidence="2" id="KW-0812">Transmembrane</keyword>
<dbReference type="Pfam" id="PF14155">
    <property type="entry name" value="DUF4307"/>
    <property type="match status" value="1"/>
</dbReference>
<proteinExistence type="predicted"/>
<dbReference type="RefSeq" id="WP_215923627.1">
    <property type="nucleotide sequence ID" value="NZ_JAHKNI010000022.1"/>
</dbReference>
<organism evidence="3 4">
    <name type="scientific">Nocardia albiluteola</name>
    <dbReference type="NCBI Taxonomy" id="2842303"/>
    <lineage>
        <taxon>Bacteria</taxon>
        <taxon>Bacillati</taxon>
        <taxon>Actinomycetota</taxon>
        <taxon>Actinomycetes</taxon>
        <taxon>Mycobacteriales</taxon>
        <taxon>Nocardiaceae</taxon>
        <taxon>Nocardia</taxon>
    </lineage>
</organism>
<accession>A0ABS6BBP3</accession>
<gene>
    <name evidence="3" type="ORF">KO481_39280</name>
</gene>
<dbReference type="EMBL" id="JAHKNI010000022">
    <property type="protein sequence ID" value="MBU3067553.1"/>
    <property type="molecule type" value="Genomic_DNA"/>
</dbReference>
<feature type="region of interest" description="Disordered" evidence="1">
    <location>
        <begin position="1"/>
        <end position="28"/>
    </location>
</feature>
<keyword evidence="2" id="KW-0472">Membrane</keyword>
<evidence type="ECO:0000313" key="3">
    <source>
        <dbReference type="EMBL" id="MBU3067553.1"/>
    </source>
</evidence>
<evidence type="ECO:0000256" key="1">
    <source>
        <dbReference type="SAM" id="MobiDB-lite"/>
    </source>
</evidence>
<protein>
    <submittedName>
        <fullName evidence="3">DUF4307 domain-containing protein</fullName>
    </submittedName>
</protein>
<evidence type="ECO:0000313" key="4">
    <source>
        <dbReference type="Proteomes" id="UP000733379"/>
    </source>
</evidence>
<comment type="caution">
    <text evidence="3">The sequence shown here is derived from an EMBL/GenBank/DDBJ whole genome shotgun (WGS) entry which is preliminary data.</text>
</comment>
<feature type="transmembrane region" description="Helical" evidence="2">
    <location>
        <begin position="38"/>
        <end position="56"/>
    </location>
</feature>
<sequence>MTEAAPETGRSDTAAPSRSLGDRYGTTRRRRTPRWMPLALGGVVVALGLVIAYLGFKQFGPKDVDPEQLGYSVVNDSTVEAHFKVTRTHPEQPAFCFVRAMDKDGNEVGRREVLIAPSNSGTVEMKVTVRSLAKPAASDVYGCGSHVPAYLRAG</sequence>
<name>A0ABS6BBP3_9NOCA</name>
<evidence type="ECO:0000256" key="2">
    <source>
        <dbReference type="SAM" id="Phobius"/>
    </source>
</evidence>
<reference evidence="3 4" key="1">
    <citation type="submission" date="2021-06" db="EMBL/GenBank/DDBJ databases">
        <title>Actinomycetes sequencing.</title>
        <authorList>
            <person name="Shan Q."/>
        </authorList>
    </citation>
    <scope>NUCLEOTIDE SEQUENCE [LARGE SCALE GENOMIC DNA]</scope>
    <source>
        <strain evidence="3 4">NEAU-G5</strain>
    </source>
</reference>
<keyword evidence="4" id="KW-1185">Reference proteome</keyword>
<keyword evidence="2" id="KW-1133">Transmembrane helix</keyword>
<dbReference type="InterPro" id="IPR025443">
    <property type="entry name" value="DUF4307"/>
</dbReference>